<dbReference type="PANTHER" id="PTHR43712">
    <property type="entry name" value="PUTATIVE (AFU_ORTHOLOGUE AFUA_4G14580)-RELATED"/>
    <property type="match status" value="1"/>
</dbReference>
<dbReference type="Gene3D" id="3.40.50.150">
    <property type="entry name" value="Vaccinia Virus protein VP39"/>
    <property type="match status" value="1"/>
</dbReference>
<evidence type="ECO:0000259" key="1">
    <source>
        <dbReference type="Pfam" id="PF08242"/>
    </source>
</evidence>
<proteinExistence type="predicted"/>
<accession>A0A4Y3RAQ2</accession>
<keyword evidence="2" id="KW-0808">Transferase</keyword>
<dbReference type="Pfam" id="PF08242">
    <property type="entry name" value="Methyltransf_12"/>
    <property type="match status" value="1"/>
</dbReference>
<comment type="caution">
    <text evidence="2">The sequence shown here is derived from an EMBL/GenBank/DDBJ whole genome shotgun (WGS) entry which is preliminary data.</text>
</comment>
<organism evidence="2 3">
    <name type="scientific">Streptomyces cacaoi</name>
    <dbReference type="NCBI Taxonomy" id="1898"/>
    <lineage>
        <taxon>Bacteria</taxon>
        <taxon>Bacillati</taxon>
        <taxon>Actinomycetota</taxon>
        <taxon>Actinomycetes</taxon>
        <taxon>Kitasatosporales</taxon>
        <taxon>Streptomycetaceae</taxon>
        <taxon>Streptomyces</taxon>
    </lineage>
</organism>
<dbReference type="OrthoDB" id="3359395at2"/>
<dbReference type="AlphaFoldDB" id="A0A4Y3RAQ2"/>
<dbReference type="InterPro" id="IPR013217">
    <property type="entry name" value="Methyltransf_12"/>
</dbReference>
<sequence>MTRTDSAETTDEAAADLAAEAALLEIAEELGLSDLLDGAEPFTLEQAADLAAVPAPGAAAYLGALVSAGLVEQAAQGGPYTPVADLVDRRYRAGYLSWALNANRPYIDHAALFLRDPETAGGKYARDGRRVAVSSRWIGSRGFYPGVVEEITSGAPRRVVDLGAGAAGLLVRLLRELPDSTGVALDLSAAACDEARRAARQAGLADRLDVVHRSVESLADDPAPVRGADVVHAGFVLHDVVGRPEVLDGVLRACRESLAEGGRMVVTDAVPYAPDPRERAFSALFSYLHASSMEVDLPPEQVWHEAFRRAGFTEVSSSPQRMPGSRVFVAAG</sequence>
<dbReference type="InterPro" id="IPR029063">
    <property type="entry name" value="SAM-dependent_MTases_sf"/>
</dbReference>
<gene>
    <name evidence="2" type="ORF">SCA03_64790</name>
</gene>
<dbReference type="GO" id="GO:0008168">
    <property type="term" value="F:methyltransferase activity"/>
    <property type="evidence" value="ECO:0007669"/>
    <property type="project" value="UniProtKB-KW"/>
</dbReference>
<dbReference type="RefSeq" id="WP_086817093.1">
    <property type="nucleotide sequence ID" value="NZ_BJMM01000071.1"/>
</dbReference>
<feature type="domain" description="Methyltransferase type 12" evidence="1">
    <location>
        <begin position="160"/>
        <end position="263"/>
    </location>
</feature>
<evidence type="ECO:0000313" key="2">
    <source>
        <dbReference type="EMBL" id="GEB53928.1"/>
    </source>
</evidence>
<protein>
    <submittedName>
        <fullName evidence="2">Methyltransferase type 12</fullName>
    </submittedName>
</protein>
<dbReference type="CDD" id="cd02440">
    <property type="entry name" value="AdoMet_MTases"/>
    <property type="match status" value="1"/>
</dbReference>
<dbReference type="SUPFAM" id="SSF53335">
    <property type="entry name" value="S-adenosyl-L-methionine-dependent methyltransferases"/>
    <property type="match status" value="1"/>
</dbReference>
<dbReference type="GO" id="GO:0032259">
    <property type="term" value="P:methylation"/>
    <property type="evidence" value="ECO:0007669"/>
    <property type="project" value="UniProtKB-KW"/>
</dbReference>
<keyword evidence="2" id="KW-0489">Methyltransferase</keyword>
<dbReference type="Proteomes" id="UP000319210">
    <property type="component" value="Unassembled WGS sequence"/>
</dbReference>
<reference evidence="2 3" key="1">
    <citation type="submission" date="2019-06" db="EMBL/GenBank/DDBJ databases">
        <title>Whole genome shotgun sequence of Streptomyces cacaoi subsp. cacaoi NBRC 12748.</title>
        <authorList>
            <person name="Hosoyama A."/>
            <person name="Uohara A."/>
            <person name="Ohji S."/>
            <person name="Ichikawa N."/>
        </authorList>
    </citation>
    <scope>NUCLEOTIDE SEQUENCE [LARGE SCALE GENOMIC DNA]</scope>
    <source>
        <strain evidence="2 3">NBRC 12748</strain>
    </source>
</reference>
<evidence type="ECO:0000313" key="3">
    <source>
        <dbReference type="Proteomes" id="UP000319210"/>
    </source>
</evidence>
<dbReference type="PANTHER" id="PTHR43712:SF2">
    <property type="entry name" value="O-METHYLTRANSFERASE CICE"/>
    <property type="match status" value="1"/>
</dbReference>
<name>A0A4Y3RAQ2_STRCI</name>
<dbReference type="EMBL" id="BJMM01000071">
    <property type="protein sequence ID" value="GEB53928.1"/>
    <property type="molecule type" value="Genomic_DNA"/>
</dbReference>
<keyword evidence="3" id="KW-1185">Reference proteome</keyword>